<evidence type="ECO:0000313" key="2">
    <source>
        <dbReference type="Proteomes" id="UP000261174"/>
    </source>
</evidence>
<evidence type="ECO:0000313" key="1">
    <source>
        <dbReference type="EMBL" id="RFM31080.1"/>
    </source>
</evidence>
<dbReference type="AlphaFoldDB" id="A0A3E1NT37"/>
<comment type="caution">
    <text evidence="1">The sequence shown here is derived from an EMBL/GenBank/DDBJ whole genome shotgun (WGS) entry which is preliminary data.</text>
</comment>
<sequence>MKKILTRCTFLLIVFVACKKDDPVNTGYSQTTAFFISNKDTIRYSDSSKNAIVTYNATGKKSYVITLGYAFRGISYNDEPVLSAGQQIKLPYFRYYGPYGDHGTETLNDDIAPGSGSTVVLRVTRVGNADFDATFSGKVWSAKEADTLFIKEGQLKQVKLPE</sequence>
<proteinExistence type="predicted"/>
<dbReference type="EMBL" id="QTJV01000016">
    <property type="protein sequence ID" value="RFM31080.1"/>
    <property type="molecule type" value="Genomic_DNA"/>
</dbReference>
<gene>
    <name evidence="1" type="ORF">DXN04_30015</name>
</gene>
<keyword evidence="2" id="KW-1185">Reference proteome</keyword>
<protein>
    <submittedName>
        <fullName evidence="1">Uncharacterized protein</fullName>
    </submittedName>
</protein>
<dbReference type="OrthoDB" id="682860at2"/>
<dbReference type="RefSeq" id="WP_116857115.1">
    <property type="nucleotide sequence ID" value="NZ_QTJV01000016.1"/>
</dbReference>
<organism evidence="1 2">
    <name type="scientific">Chitinophaga silvisoli</name>
    <dbReference type="NCBI Taxonomy" id="2291814"/>
    <lineage>
        <taxon>Bacteria</taxon>
        <taxon>Pseudomonadati</taxon>
        <taxon>Bacteroidota</taxon>
        <taxon>Chitinophagia</taxon>
        <taxon>Chitinophagales</taxon>
        <taxon>Chitinophagaceae</taxon>
        <taxon>Chitinophaga</taxon>
    </lineage>
</organism>
<reference evidence="1 2" key="1">
    <citation type="submission" date="2018-08" db="EMBL/GenBank/DDBJ databases">
        <title>Chitinophaga sp. K20C18050901, a novel bacterium isolated from forest soil.</title>
        <authorList>
            <person name="Wang C."/>
        </authorList>
    </citation>
    <scope>NUCLEOTIDE SEQUENCE [LARGE SCALE GENOMIC DNA]</scope>
    <source>
        <strain evidence="1 2">K20C18050901</strain>
    </source>
</reference>
<name>A0A3E1NT37_9BACT</name>
<dbReference type="Proteomes" id="UP000261174">
    <property type="component" value="Unassembled WGS sequence"/>
</dbReference>
<accession>A0A3E1NT37</accession>